<dbReference type="EMBL" id="LRPC01000012">
    <property type="protein sequence ID" value="KYG75862.1"/>
    <property type="molecule type" value="Genomic_DNA"/>
</dbReference>
<evidence type="ECO:0000313" key="3">
    <source>
        <dbReference type="Proteomes" id="UP000075606"/>
    </source>
</evidence>
<name>A0A150XB11_9BACT</name>
<reference evidence="2 3" key="1">
    <citation type="submission" date="2016-01" db="EMBL/GenBank/DDBJ databases">
        <title>Genome sequencing of Roseivirga spongicola UST030701-084.</title>
        <authorList>
            <person name="Selvaratnam C."/>
            <person name="Thevarajoo S."/>
            <person name="Goh K.M."/>
            <person name="Ee R."/>
            <person name="Chan K.-G."/>
            <person name="Chong C.S."/>
        </authorList>
    </citation>
    <scope>NUCLEOTIDE SEQUENCE [LARGE SCALE GENOMIC DNA]</scope>
    <source>
        <strain evidence="2 3">UST030701-084</strain>
    </source>
</reference>
<feature type="chain" id="PRO_5007574524" description="Outer membrane protein beta-barrel domain-containing protein" evidence="1">
    <location>
        <begin position="24"/>
        <end position="201"/>
    </location>
</feature>
<keyword evidence="3" id="KW-1185">Reference proteome</keyword>
<proteinExistence type="predicted"/>
<feature type="signal peptide" evidence="1">
    <location>
        <begin position="1"/>
        <end position="23"/>
    </location>
</feature>
<evidence type="ECO:0000313" key="2">
    <source>
        <dbReference type="EMBL" id="KYG75862.1"/>
    </source>
</evidence>
<dbReference type="RefSeq" id="WP_068219896.1">
    <property type="nucleotide sequence ID" value="NZ_CP139724.1"/>
</dbReference>
<organism evidence="2 3">
    <name type="scientific">Roseivirga spongicola</name>
    <dbReference type="NCBI Taxonomy" id="333140"/>
    <lineage>
        <taxon>Bacteria</taxon>
        <taxon>Pseudomonadati</taxon>
        <taxon>Bacteroidota</taxon>
        <taxon>Cytophagia</taxon>
        <taxon>Cytophagales</taxon>
        <taxon>Roseivirgaceae</taxon>
        <taxon>Roseivirga</taxon>
    </lineage>
</organism>
<accession>A0A150XB11</accession>
<dbReference type="Proteomes" id="UP000075606">
    <property type="component" value="Unassembled WGS sequence"/>
</dbReference>
<dbReference type="AlphaFoldDB" id="A0A150XB11"/>
<sequence>MQKATKSLYLFIIAIFMSSQVHLQAQFLPQTDIEISYNNVNAWSKLDDFQNNNNDGYGFGLALNHTLSNDVLINLKYSLNNIEYRDLERRYMNSYYELKTGYGFQLSEFTEIIPQMGFGVTNLNQYNSIQTQIAGQPESKSTTHYDKGEKEPFRNWIAGARLKHKLSNSIFIGLDMNIYYSFNFDIGRTIFSPYISISPFK</sequence>
<protein>
    <recommendedName>
        <fullName evidence="4">Outer membrane protein beta-barrel domain-containing protein</fullName>
    </recommendedName>
</protein>
<comment type="caution">
    <text evidence="2">The sequence shown here is derived from an EMBL/GenBank/DDBJ whole genome shotgun (WGS) entry which is preliminary data.</text>
</comment>
<evidence type="ECO:0000256" key="1">
    <source>
        <dbReference type="SAM" id="SignalP"/>
    </source>
</evidence>
<keyword evidence="1" id="KW-0732">Signal</keyword>
<gene>
    <name evidence="2" type="ORF">AWW68_08515</name>
</gene>
<evidence type="ECO:0008006" key="4">
    <source>
        <dbReference type="Google" id="ProtNLM"/>
    </source>
</evidence>